<proteinExistence type="predicted"/>
<sequence>MRKLRRREKGSAEILTASECGTGPGTRPPDKTHSSSLACVDGGHSRALLPAPLLVNLVPLLSELMLPDYVRRLGLAQEVVTVSVLKGIESPGAAPVGNIRDWKVLATCSNISSCPHSDGDHHWFATP</sequence>
<protein>
    <submittedName>
        <fullName evidence="1">Uncharacterized protein</fullName>
    </submittedName>
</protein>
<dbReference type="Proteomes" id="UP000585614">
    <property type="component" value="Unassembled WGS sequence"/>
</dbReference>
<evidence type="ECO:0000313" key="1">
    <source>
        <dbReference type="EMBL" id="KAF6333427.1"/>
    </source>
</evidence>
<evidence type="ECO:0000313" key="2">
    <source>
        <dbReference type="Proteomes" id="UP000585614"/>
    </source>
</evidence>
<accession>A0A7J7W7J7</accession>
<dbReference type="EMBL" id="JACAGC010000011">
    <property type="protein sequence ID" value="KAF6333427.1"/>
    <property type="molecule type" value="Genomic_DNA"/>
</dbReference>
<comment type="caution">
    <text evidence="1">The sequence shown here is derived from an EMBL/GenBank/DDBJ whole genome shotgun (WGS) entry which is preliminary data.</text>
</comment>
<dbReference type="AlphaFoldDB" id="A0A7J7W7J7"/>
<organism evidence="1 2">
    <name type="scientific">Rhinolophus ferrumequinum</name>
    <name type="common">Greater horseshoe bat</name>
    <dbReference type="NCBI Taxonomy" id="59479"/>
    <lineage>
        <taxon>Eukaryota</taxon>
        <taxon>Metazoa</taxon>
        <taxon>Chordata</taxon>
        <taxon>Craniata</taxon>
        <taxon>Vertebrata</taxon>
        <taxon>Euteleostomi</taxon>
        <taxon>Mammalia</taxon>
        <taxon>Eutheria</taxon>
        <taxon>Laurasiatheria</taxon>
        <taxon>Chiroptera</taxon>
        <taxon>Yinpterochiroptera</taxon>
        <taxon>Rhinolophoidea</taxon>
        <taxon>Rhinolophidae</taxon>
        <taxon>Rhinolophinae</taxon>
        <taxon>Rhinolophus</taxon>
    </lineage>
</organism>
<gene>
    <name evidence="1" type="ORF">mRhiFer1_008185</name>
</gene>
<reference evidence="1 2" key="1">
    <citation type="journal article" date="2020" name="Nature">
        <title>Six reference-quality genomes reveal evolution of bat adaptations.</title>
        <authorList>
            <person name="Jebb D."/>
            <person name="Huang Z."/>
            <person name="Pippel M."/>
            <person name="Hughes G.M."/>
            <person name="Lavrichenko K."/>
            <person name="Devanna P."/>
            <person name="Winkler S."/>
            <person name="Jermiin L.S."/>
            <person name="Skirmuntt E.C."/>
            <person name="Katzourakis A."/>
            <person name="Burkitt-Gray L."/>
            <person name="Ray D.A."/>
            <person name="Sullivan K.A.M."/>
            <person name="Roscito J.G."/>
            <person name="Kirilenko B.M."/>
            <person name="Davalos L.M."/>
            <person name="Corthals A.P."/>
            <person name="Power M.L."/>
            <person name="Jones G."/>
            <person name="Ransome R.D."/>
            <person name="Dechmann D.K.N."/>
            <person name="Locatelli A.G."/>
            <person name="Puechmaille S.J."/>
            <person name="Fedrigo O."/>
            <person name="Jarvis E.D."/>
            <person name="Hiller M."/>
            <person name="Vernes S.C."/>
            <person name="Myers E.W."/>
            <person name="Teeling E.C."/>
        </authorList>
    </citation>
    <scope>NUCLEOTIDE SEQUENCE [LARGE SCALE GENOMIC DNA]</scope>
    <source>
        <strain evidence="1">MRhiFer1</strain>
        <tissue evidence="1">Lung</tissue>
    </source>
</reference>
<name>A0A7J7W7J7_RHIFE</name>